<keyword evidence="2 5" id="KW-0645">Protease</keyword>
<evidence type="ECO:0000256" key="3">
    <source>
        <dbReference type="ARBA" id="ARBA00022801"/>
    </source>
</evidence>
<name>A0A2H3P4U5_9BACT</name>
<evidence type="ECO:0000313" key="9">
    <source>
        <dbReference type="Proteomes" id="UP000221024"/>
    </source>
</evidence>
<evidence type="ECO:0000259" key="7">
    <source>
        <dbReference type="Pfam" id="PF00082"/>
    </source>
</evidence>
<dbReference type="InterPro" id="IPR028994">
    <property type="entry name" value="Integrin_alpha_N"/>
</dbReference>
<evidence type="ECO:0000256" key="5">
    <source>
        <dbReference type="PROSITE-ProRule" id="PRU01240"/>
    </source>
</evidence>
<feature type="compositionally biased region" description="Basic and acidic residues" evidence="6">
    <location>
        <begin position="242"/>
        <end position="269"/>
    </location>
</feature>
<keyword evidence="3 5" id="KW-0378">Hydrolase</keyword>
<dbReference type="Gene3D" id="2.60.40.4070">
    <property type="match status" value="1"/>
</dbReference>
<reference evidence="8 9" key="1">
    <citation type="submission" date="2017-10" db="EMBL/GenBank/DDBJ databases">
        <title>Draft genome of Longimonas halophila.</title>
        <authorList>
            <person name="Goh K.M."/>
            <person name="Shamsir M.S."/>
            <person name="Lim S.W."/>
        </authorList>
    </citation>
    <scope>NUCLEOTIDE SEQUENCE [LARGE SCALE GENOMIC DNA]</scope>
    <source>
        <strain evidence="8 9">KCTC 42399</strain>
    </source>
</reference>
<feature type="active site" description="Charge relay system" evidence="5">
    <location>
        <position position="438"/>
    </location>
</feature>
<dbReference type="SUPFAM" id="SSF69318">
    <property type="entry name" value="Integrin alpha N-terminal domain"/>
    <property type="match status" value="1"/>
</dbReference>
<dbReference type="RefSeq" id="WP_098060927.1">
    <property type="nucleotide sequence ID" value="NZ_PDEP01000001.1"/>
</dbReference>
<feature type="region of interest" description="Disordered" evidence="6">
    <location>
        <begin position="242"/>
        <end position="272"/>
    </location>
</feature>
<proteinExistence type="inferred from homology"/>
<evidence type="ECO:0000313" key="8">
    <source>
        <dbReference type="EMBL" id="PEN09529.1"/>
    </source>
</evidence>
<dbReference type="SUPFAM" id="SSF52743">
    <property type="entry name" value="Subtilisin-like"/>
    <property type="match status" value="1"/>
</dbReference>
<dbReference type="OrthoDB" id="9798386at2"/>
<dbReference type="GO" id="GO:0004252">
    <property type="term" value="F:serine-type endopeptidase activity"/>
    <property type="evidence" value="ECO:0007669"/>
    <property type="project" value="UniProtKB-UniRule"/>
</dbReference>
<evidence type="ECO:0000256" key="1">
    <source>
        <dbReference type="ARBA" id="ARBA00011073"/>
    </source>
</evidence>
<comment type="similarity">
    <text evidence="1 5">Belongs to the peptidase S8 family.</text>
</comment>
<dbReference type="InterPro" id="IPR022398">
    <property type="entry name" value="Peptidase_S8_His-AS"/>
</dbReference>
<evidence type="ECO:0000256" key="6">
    <source>
        <dbReference type="SAM" id="MobiDB-lite"/>
    </source>
</evidence>
<dbReference type="EMBL" id="PDEP01000001">
    <property type="protein sequence ID" value="PEN09529.1"/>
    <property type="molecule type" value="Genomic_DNA"/>
</dbReference>
<keyword evidence="4 5" id="KW-0720">Serine protease</keyword>
<dbReference type="InterPro" id="IPR000209">
    <property type="entry name" value="Peptidase_S8/S53_dom"/>
</dbReference>
<feature type="active site" description="Charge relay system" evidence="5">
    <location>
        <position position="188"/>
    </location>
</feature>
<dbReference type="Gene3D" id="2.130.10.130">
    <property type="entry name" value="Integrin alpha, N-terminal"/>
    <property type="match status" value="1"/>
</dbReference>
<dbReference type="InterPro" id="IPR015500">
    <property type="entry name" value="Peptidase_S8_subtilisin-rel"/>
</dbReference>
<feature type="domain" description="Peptidase S8/S53" evidence="7">
    <location>
        <begin position="182"/>
        <end position="485"/>
    </location>
</feature>
<dbReference type="PROSITE" id="PS51892">
    <property type="entry name" value="SUBTILASE"/>
    <property type="match status" value="1"/>
</dbReference>
<dbReference type="InterPro" id="IPR050131">
    <property type="entry name" value="Peptidase_S8_subtilisin-like"/>
</dbReference>
<sequence length="1448" mass="156864">MARRFFAAWTYLLLFSIVWSVGSEDATAQAQPSTDAAAETTELIVRLEDNAPSSLRQALETPDAERPAAVAPLFANVEATRPAFPERRAMQLNGADRWPVYLISVANASALASVQQTWADQPGVRYVEPNDFFELDILREHASLPDDLPISLDPDTIDSQLDHLDVIRAREAHTITRGDPSVTMGVIDSGIFYTHPDLENQMWVNRPEDVANAGTFVPANRQGTDEDGNGWVDDVIGYSFVDRPEFPEPGRYGPRDPDPRPDSLRDPSRHGTTVAGVLGAQEDNNSGMKGVAPEARIAALRAFGGDGRGRTRDIAAAIIYGADMGMDVLNMSFGRDRASPLLHEAIQYANEQGTVTVASAGNTAGDAPHYPSDYPEVISSIWLAEDGEGLPSFSTSSYGIGADIGAPGTDVFTTDYPRTTPENEITPADLYVNSSGSSFSAPQVTGAVALLRSLDPDLSPADIRSILTSTTADIGLPGWDNRTAAGRLDVYEALKRALPGDTQIISPEHDSGWDANQIAVIGSSVHPKHASYEVSYTRGTSGIDDSTWTTIQEPISKRVLDDTLATWSVANLEEGSYTLRLVTNLTDGRTVEDRRRVRIQRTPPTLTVHALEPGLVGSAFGIIADVESNQRTRITLDVTREGSSDTVQSELQRRRHGVSWTDTQGTGGTATIRLTATNDAGLETAFDTTLTIPERRFQSQLLERNATSVPRGHLLPELVDFDGDTLPELLLNPLTSQGGISDSLYLYEWTGEDFVRGDSLRANVIPRDVADTNASGTPELLTQVASATLLLEQGPGEWLPKTEAFIDTTGSGNPPFIGSRLVDLQERGSSQIVGRTRSVWKGLRYEGSSYIPAFEVGPRDVFLTPDTLDLQSLIGPARAASGDYTGNGRANLLVGDQYGHLILYETPPGQDKPLPIWSHASNRFGAGQRFGTGDVTGDGVDNFITFTQHYPLTLPNGTRMPPRSTYTVWERDGPDDFTPAYRLPIAGDPGGTGSITTANLTGDDRDEVIIAHTPYLIVLRNHASRGWEVAYLDDRAGGESVVSPAMVAGDVSGNGRPDVFVSTRQDHLVRYTVQDNALAVPPPQWREATALDADEIRLRWEAPGADSVGVFQRLDGDAFTLRTAQQDSSLSISTSEPAAYALRAWSDGTASPLSSPRRVMPHAPATVTDVSYPASNQVRLQFDTQISEATRAEQFTYQGATARRVIGTANYEALVVTIPPDVPRTGTLTWSNVRDALDLPVGQTEQDITLPERSDAPFFLTEWDRSARQQVTLHFNNPVDAERATNIDGYRVTPPGEVTDARVAPNDPMQVKLDISGVAIGATGSIITLQMDDLISADGRALAPESRAVQLTGPADDLDDVYVYPNPMRAADHDPHVTIAGLPTEATLRIISVDGRRVRTLHTDRAPEGGLEWDLQDESGQRVPTGVYYIRVESPGESPVMKKAAVIW</sequence>
<accession>A0A2H3P4U5</accession>
<dbReference type="PANTHER" id="PTHR43806">
    <property type="entry name" value="PEPTIDASE S8"/>
    <property type="match status" value="1"/>
</dbReference>
<organism evidence="8 9">
    <name type="scientific">Longimonas halophila</name>
    <dbReference type="NCBI Taxonomy" id="1469170"/>
    <lineage>
        <taxon>Bacteria</taxon>
        <taxon>Pseudomonadati</taxon>
        <taxon>Rhodothermota</taxon>
        <taxon>Rhodothermia</taxon>
        <taxon>Rhodothermales</taxon>
        <taxon>Salisaetaceae</taxon>
        <taxon>Longimonas</taxon>
    </lineage>
</organism>
<comment type="caution">
    <text evidence="8">The sequence shown here is derived from an EMBL/GenBank/DDBJ whole genome shotgun (WGS) entry which is preliminary data.</text>
</comment>
<evidence type="ECO:0000256" key="2">
    <source>
        <dbReference type="ARBA" id="ARBA00022670"/>
    </source>
</evidence>
<dbReference type="Proteomes" id="UP000221024">
    <property type="component" value="Unassembled WGS sequence"/>
</dbReference>
<gene>
    <name evidence="8" type="ORF">CRI93_02015</name>
</gene>
<keyword evidence="9" id="KW-1185">Reference proteome</keyword>
<dbReference type="PRINTS" id="PR00723">
    <property type="entry name" value="SUBTILISIN"/>
</dbReference>
<dbReference type="InterPro" id="IPR036852">
    <property type="entry name" value="Peptidase_S8/S53_dom_sf"/>
</dbReference>
<protein>
    <recommendedName>
        <fullName evidence="7">Peptidase S8/S53 domain-containing protein</fullName>
    </recommendedName>
</protein>
<evidence type="ECO:0000256" key="4">
    <source>
        <dbReference type="ARBA" id="ARBA00022825"/>
    </source>
</evidence>
<dbReference type="Pfam" id="PF00082">
    <property type="entry name" value="Peptidase_S8"/>
    <property type="match status" value="1"/>
</dbReference>
<dbReference type="PANTHER" id="PTHR43806:SF11">
    <property type="entry name" value="CEREVISIN-RELATED"/>
    <property type="match status" value="1"/>
</dbReference>
<dbReference type="PROSITE" id="PS00137">
    <property type="entry name" value="SUBTILASE_HIS"/>
    <property type="match status" value="1"/>
</dbReference>
<dbReference type="GO" id="GO:0006508">
    <property type="term" value="P:proteolysis"/>
    <property type="evidence" value="ECO:0007669"/>
    <property type="project" value="UniProtKB-KW"/>
</dbReference>
<dbReference type="Gene3D" id="3.40.50.200">
    <property type="entry name" value="Peptidase S8/S53 domain"/>
    <property type="match status" value="1"/>
</dbReference>
<feature type="active site" description="Charge relay system" evidence="5">
    <location>
        <position position="270"/>
    </location>
</feature>